<dbReference type="InterPro" id="IPR006059">
    <property type="entry name" value="SBP"/>
</dbReference>
<dbReference type="Pfam" id="PF01547">
    <property type="entry name" value="SBP_bac_1"/>
    <property type="match status" value="1"/>
</dbReference>
<dbReference type="SUPFAM" id="SSF53850">
    <property type="entry name" value="Periplasmic binding protein-like II"/>
    <property type="match status" value="1"/>
</dbReference>
<evidence type="ECO:0000256" key="1">
    <source>
        <dbReference type="SAM" id="SignalP"/>
    </source>
</evidence>
<keyword evidence="1" id="KW-0732">Signal</keyword>
<proteinExistence type="predicted"/>
<dbReference type="InterPro" id="IPR050490">
    <property type="entry name" value="Bact_solute-bd_prot1"/>
</dbReference>
<gene>
    <name evidence="2" type="ORF">P8A20_05215</name>
</gene>
<sequence>MSSTTKCHTLRAVCAALTMAAALTSCSTANTPSVGGGKQVLTVATNGGSALKAVLAGFEKQNPGIKVVVKDYPQNYREIIGPQLAGGNAPDVIQVPPGGGNNVSAKLAGTRGYYTDLSDTAWAQRVPDSAREQLSTDDGRLVAVPMTLSSIGGIYNQGAMDALKLRVPQTWSEVLKLCKDARSAGKTAYGLGLSDTWTTQMVPYALTASLVYGPEPDFVDHQLEGEATFADSAWSTAMDQYLQMDRAGCFNKSPNGTPYSQVQDAIRAGDTLATVSVAAETGNIAATGPKDLNLTYAAFPATDDPEQTYLPTSVGPAYGINAKSSQRSTAQKLLSYLASPKTQVEHAKQYGDAAAMTGDLPQVTQVAAVVQKFTDVNRTTTWPDRLWPSTTTQPALFDGIQGLFSKQDSVPDVLTDMDDAFDQN</sequence>
<dbReference type="PROSITE" id="PS51257">
    <property type="entry name" value="PROKAR_LIPOPROTEIN"/>
    <property type="match status" value="1"/>
</dbReference>
<dbReference type="EMBL" id="CP120983">
    <property type="protein sequence ID" value="WLQ63033.1"/>
    <property type="molecule type" value="Genomic_DNA"/>
</dbReference>
<protein>
    <submittedName>
        <fullName evidence="2">Extracellular solute-binding protein</fullName>
    </submittedName>
</protein>
<accession>A0ABY9J5F5</accession>
<name>A0ABY9J5F5_9ACTN</name>
<feature type="signal peptide" evidence="1">
    <location>
        <begin position="1"/>
        <end position="29"/>
    </location>
</feature>
<organism evidence="2 3">
    <name type="scientific">Streptomyces glycanivorans</name>
    <dbReference type="NCBI Taxonomy" id="3033808"/>
    <lineage>
        <taxon>Bacteria</taxon>
        <taxon>Bacillati</taxon>
        <taxon>Actinomycetota</taxon>
        <taxon>Actinomycetes</taxon>
        <taxon>Kitasatosporales</taxon>
        <taxon>Streptomycetaceae</taxon>
        <taxon>Streptomyces</taxon>
    </lineage>
</organism>
<dbReference type="Gene3D" id="3.40.190.10">
    <property type="entry name" value="Periplasmic binding protein-like II"/>
    <property type="match status" value="2"/>
</dbReference>
<evidence type="ECO:0000313" key="2">
    <source>
        <dbReference type="EMBL" id="WLQ63033.1"/>
    </source>
</evidence>
<dbReference type="PANTHER" id="PTHR43649">
    <property type="entry name" value="ARABINOSE-BINDING PROTEIN-RELATED"/>
    <property type="match status" value="1"/>
</dbReference>
<reference evidence="2 3" key="1">
    <citation type="submission" date="2023-03" db="EMBL/GenBank/DDBJ databases">
        <title>Isolation and description of six Streptomyces strains from soil environments, able to metabolize different microbial glucans.</title>
        <authorList>
            <person name="Widen T."/>
            <person name="Larsbrink J."/>
        </authorList>
    </citation>
    <scope>NUCLEOTIDE SEQUENCE [LARGE SCALE GENOMIC DNA]</scope>
    <source>
        <strain evidence="2 3">Alt3</strain>
    </source>
</reference>
<dbReference type="Proteomes" id="UP001224433">
    <property type="component" value="Chromosome"/>
</dbReference>
<dbReference type="RefSeq" id="WP_147964308.1">
    <property type="nucleotide sequence ID" value="NZ_CP120983.1"/>
</dbReference>
<feature type="chain" id="PRO_5046055622" evidence="1">
    <location>
        <begin position="30"/>
        <end position="424"/>
    </location>
</feature>
<keyword evidence="3" id="KW-1185">Reference proteome</keyword>
<evidence type="ECO:0000313" key="3">
    <source>
        <dbReference type="Proteomes" id="UP001224433"/>
    </source>
</evidence>